<organism evidence="2 3">
    <name type="scientific">Cladorrhinum samala</name>
    <dbReference type="NCBI Taxonomy" id="585594"/>
    <lineage>
        <taxon>Eukaryota</taxon>
        <taxon>Fungi</taxon>
        <taxon>Dikarya</taxon>
        <taxon>Ascomycota</taxon>
        <taxon>Pezizomycotina</taxon>
        <taxon>Sordariomycetes</taxon>
        <taxon>Sordariomycetidae</taxon>
        <taxon>Sordariales</taxon>
        <taxon>Podosporaceae</taxon>
        <taxon>Cladorrhinum</taxon>
    </lineage>
</organism>
<keyword evidence="1" id="KW-1133">Transmembrane helix</keyword>
<protein>
    <submittedName>
        <fullName evidence="2">Uncharacterized protein</fullName>
    </submittedName>
</protein>
<dbReference type="EMBL" id="MU864962">
    <property type="protein sequence ID" value="KAK4463250.1"/>
    <property type="molecule type" value="Genomic_DNA"/>
</dbReference>
<feature type="transmembrane region" description="Helical" evidence="1">
    <location>
        <begin position="353"/>
        <end position="375"/>
    </location>
</feature>
<proteinExistence type="predicted"/>
<keyword evidence="1" id="KW-0472">Membrane</keyword>
<accession>A0AAV9HT13</accession>
<evidence type="ECO:0000256" key="1">
    <source>
        <dbReference type="SAM" id="Phobius"/>
    </source>
</evidence>
<reference evidence="2" key="1">
    <citation type="journal article" date="2023" name="Mol. Phylogenet. Evol.">
        <title>Genome-scale phylogeny and comparative genomics of the fungal order Sordariales.</title>
        <authorList>
            <person name="Hensen N."/>
            <person name="Bonometti L."/>
            <person name="Westerberg I."/>
            <person name="Brannstrom I.O."/>
            <person name="Guillou S."/>
            <person name="Cros-Aarteil S."/>
            <person name="Calhoun S."/>
            <person name="Haridas S."/>
            <person name="Kuo A."/>
            <person name="Mondo S."/>
            <person name="Pangilinan J."/>
            <person name="Riley R."/>
            <person name="LaButti K."/>
            <person name="Andreopoulos B."/>
            <person name="Lipzen A."/>
            <person name="Chen C."/>
            <person name="Yan M."/>
            <person name="Daum C."/>
            <person name="Ng V."/>
            <person name="Clum A."/>
            <person name="Steindorff A."/>
            <person name="Ohm R.A."/>
            <person name="Martin F."/>
            <person name="Silar P."/>
            <person name="Natvig D.O."/>
            <person name="Lalanne C."/>
            <person name="Gautier V."/>
            <person name="Ament-Velasquez S.L."/>
            <person name="Kruys A."/>
            <person name="Hutchinson M.I."/>
            <person name="Powell A.J."/>
            <person name="Barry K."/>
            <person name="Miller A.N."/>
            <person name="Grigoriev I.V."/>
            <person name="Debuchy R."/>
            <person name="Gladieux P."/>
            <person name="Hiltunen Thoren M."/>
            <person name="Johannesson H."/>
        </authorList>
    </citation>
    <scope>NUCLEOTIDE SEQUENCE</scope>
    <source>
        <strain evidence="2">PSN324</strain>
    </source>
</reference>
<evidence type="ECO:0000313" key="3">
    <source>
        <dbReference type="Proteomes" id="UP001321749"/>
    </source>
</evidence>
<keyword evidence="1" id="KW-0812">Transmembrane</keyword>
<reference evidence="2" key="2">
    <citation type="submission" date="2023-06" db="EMBL/GenBank/DDBJ databases">
        <authorList>
            <consortium name="Lawrence Berkeley National Laboratory"/>
            <person name="Mondo S.J."/>
            <person name="Hensen N."/>
            <person name="Bonometti L."/>
            <person name="Westerberg I."/>
            <person name="Brannstrom I.O."/>
            <person name="Guillou S."/>
            <person name="Cros-Aarteil S."/>
            <person name="Calhoun S."/>
            <person name="Haridas S."/>
            <person name="Kuo A."/>
            <person name="Pangilinan J."/>
            <person name="Riley R."/>
            <person name="Labutti K."/>
            <person name="Andreopoulos B."/>
            <person name="Lipzen A."/>
            <person name="Chen C."/>
            <person name="Yanf M."/>
            <person name="Daum C."/>
            <person name="Ng V."/>
            <person name="Clum A."/>
            <person name="Steindorff A."/>
            <person name="Ohm R."/>
            <person name="Martin F."/>
            <person name="Silar P."/>
            <person name="Natvig D."/>
            <person name="Lalanne C."/>
            <person name="Gautier V."/>
            <person name="Ament-Velasquez S.L."/>
            <person name="Kruys A."/>
            <person name="Hutchinson M.I."/>
            <person name="Powell A.J."/>
            <person name="Barry K."/>
            <person name="Miller A.N."/>
            <person name="Grigoriev I.V."/>
            <person name="Debuchy R."/>
            <person name="Gladieux P."/>
            <person name="Thoren M.H."/>
            <person name="Johannesson H."/>
        </authorList>
    </citation>
    <scope>NUCLEOTIDE SEQUENCE</scope>
    <source>
        <strain evidence="2">PSN324</strain>
    </source>
</reference>
<sequence length="400" mass="45523">MMEPQWSPALPPIAKDQVRNLFTVLWHLAPCSECLDTAVSGKCKTPECSTRMHQSRFSLYMSYYKRLCASYEPLVMTGHPALRTHDDIRRVVEHLKAHPDKTKAEIQKLVFPKPNDPADESNALNLGVSIAMMLNCGSQEYSSILLEDGCNRIVWRQGTTLTHYLQLVLPRREALSPRRQLQQAFLDPSCPLVTAKELKRRAGTRFRGTDDITNHLRYDAINNVLFVFHHATILKEHLRLSSRCGSNPSELTCLKVGALPRQYALEVLHSSQKILFPLWDSESVTLLQSLVDGAGFDSEILNGNDNDFIGDDEEKIDFEYLWPRLSEIYQEIQNPRPRGWLENWLERRSGARYVMLATVAGVAFAVLLGMASLAVSSYQSYLAYEDFHNNNNKRRGWGNA</sequence>
<keyword evidence="3" id="KW-1185">Reference proteome</keyword>
<comment type="caution">
    <text evidence="2">The sequence shown here is derived from an EMBL/GenBank/DDBJ whole genome shotgun (WGS) entry which is preliminary data.</text>
</comment>
<gene>
    <name evidence="2" type="ORF">QBC42DRAFT_266281</name>
</gene>
<dbReference type="Proteomes" id="UP001321749">
    <property type="component" value="Unassembled WGS sequence"/>
</dbReference>
<name>A0AAV9HT13_9PEZI</name>
<evidence type="ECO:0000313" key="2">
    <source>
        <dbReference type="EMBL" id="KAK4463250.1"/>
    </source>
</evidence>
<dbReference type="AlphaFoldDB" id="A0AAV9HT13"/>